<dbReference type="Pfam" id="PF02894">
    <property type="entry name" value="GFO_IDH_MocA_C"/>
    <property type="match status" value="1"/>
</dbReference>
<evidence type="ECO:0000259" key="2">
    <source>
        <dbReference type="Pfam" id="PF02894"/>
    </source>
</evidence>
<dbReference type="PANTHER" id="PTHR43593:SF1">
    <property type="entry name" value="INOSITOL 2-DEHYDROGENASE"/>
    <property type="match status" value="1"/>
</dbReference>
<dbReference type="OMA" id="ICQVGFM"/>
<evidence type="ECO:0000313" key="4">
    <source>
        <dbReference type="Proteomes" id="UP000244005"/>
    </source>
</evidence>
<reference evidence="4" key="1">
    <citation type="journal article" date="2017" name="Cell">
        <title>Insights into land plant evolution garnered from the Marchantia polymorpha genome.</title>
        <authorList>
            <person name="Bowman J.L."/>
            <person name="Kohchi T."/>
            <person name="Yamato K.T."/>
            <person name="Jenkins J."/>
            <person name="Shu S."/>
            <person name="Ishizaki K."/>
            <person name="Yamaoka S."/>
            <person name="Nishihama R."/>
            <person name="Nakamura Y."/>
            <person name="Berger F."/>
            <person name="Adam C."/>
            <person name="Aki S.S."/>
            <person name="Althoff F."/>
            <person name="Araki T."/>
            <person name="Arteaga-Vazquez M.A."/>
            <person name="Balasubrmanian S."/>
            <person name="Barry K."/>
            <person name="Bauer D."/>
            <person name="Boehm C.R."/>
            <person name="Briginshaw L."/>
            <person name="Caballero-Perez J."/>
            <person name="Catarino B."/>
            <person name="Chen F."/>
            <person name="Chiyoda S."/>
            <person name="Chovatia M."/>
            <person name="Davies K.M."/>
            <person name="Delmans M."/>
            <person name="Demura T."/>
            <person name="Dierschke T."/>
            <person name="Dolan L."/>
            <person name="Dorantes-Acosta A.E."/>
            <person name="Eklund D.M."/>
            <person name="Florent S.N."/>
            <person name="Flores-Sandoval E."/>
            <person name="Fujiyama A."/>
            <person name="Fukuzawa H."/>
            <person name="Galik B."/>
            <person name="Grimanelli D."/>
            <person name="Grimwood J."/>
            <person name="Grossniklaus U."/>
            <person name="Hamada T."/>
            <person name="Haseloff J."/>
            <person name="Hetherington A.J."/>
            <person name="Higo A."/>
            <person name="Hirakawa Y."/>
            <person name="Hundley H.N."/>
            <person name="Ikeda Y."/>
            <person name="Inoue K."/>
            <person name="Inoue S.I."/>
            <person name="Ishida S."/>
            <person name="Jia Q."/>
            <person name="Kakita M."/>
            <person name="Kanazawa T."/>
            <person name="Kawai Y."/>
            <person name="Kawashima T."/>
            <person name="Kennedy M."/>
            <person name="Kinose K."/>
            <person name="Kinoshita T."/>
            <person name="Kohara Y."/>
            <person name="Koide E."/>
            <person name="Komatsu K."/>
            <person name="Kopischke S."/>
            <person name="Kubo M."/>
            <person name="Kyozuka J."/>
            <person name="Lagercrantz U."/>
            <person name="Lin S.S."/>
            <person name="Lindquist E."/>
            <person name="Lipzen A.M."/>
            <person name="Lu C.W."/>
            <person name="De Luna E."/>
            <person name="Martienssen R.A."/>
            <person name="Minamino N."/>
            <person name="Mizutani M."/>
            <person name="Mizutani M."/>
            <person name="Mochizuki N."/>
            <person name="Monte I."/>
            <person name="Mosher R."/>
            <person name="Nagasaki H."/>
            <person name="Nakagami H."/>
            <person name="Naramoto S."/>
            <person name="Nishitani K."/>
            <person name="Ohtani M."/>
            <person name="Okamoto T."/>
            <person name="Okumura M."/>
            <person name="Phillips J."/>
            <person name="Pollak B."/>
            <person name="Reinders A."/>
            <person name="Rovekamp M."/>
            <person name="Sano R."/>
            <person name="Sawa S."/>
            <person name="Schmid M.W."/>
            <person name="Shirakawa M."/>
            <person name="Solano R."/>
            <person name="Spunde A."/>
            <person name="Suetsugu N."/>
            <person name="Sugano S."/>
            <person name="Sugiyama A."/>
            <person name="Sun R."/>
            <person name="Suzuki Y."/>
            <person name="Takenaka M."/>
            <person name="Takezawa D."/>
            <person name="Tomogane H."/>
            <person name="Tsuzuki M."/>
            <person name="Ueda T."/>
            <person name="Umeda M."/>
            <person name="Ward J.M."/>
            <person name="Watanabe Y."/>
            <person name="Yazaki K."/>
            <person name="Yokoyama R."/>
            <person name="Yoshitake Y."/>
            <person name="Yotsui I."/>
            <person name="Zachgo S."/>
            <person name="Schmutz J."/>
        </authorList>
    </citation>
    <scope>NUCLEOTIDE SEQUENCE [LARGE SCALE GENOMIC DNA]</scope>
    <source>
        <strain evidence="4">Tak-1</strain>
    </source>
</reference>
<dbReference type="PANTHER" id="PTHR43593">
    <property type="match status" value="1"/>
</dbReference>
<dbReference type="GO" id="GO:0000166">
    <property type="term" value="F:nucleotide binding"/>
    <property type="evidence" value="ECO:0007669"/>
    <property type="project" value="InterPro"/>
</dbReference>
<accession>A0A2R6X2P2</accession>
<feature type="domain" description="Gfo/Idh/MocA-like oxidoreductase N-terminal" evidence="1">
    <location>
        <begin position="18"/>
        <end position="145"/>
    </location>
</feature>
<organism evidence="3 4">
    <name type="scientific">Marchantia polymorpha</name>
    <name type="common">Common liverwort</name>
    <name type="synonym">Marchantia aquatica</name>
    <dbReference type="NCBI Taxonomy" id="3197"/>
    <lineage>
        <taxon>Eukaryota</taxon>
        <taxon>Viridiplantae</taxon>
        <taxon>Streptophyta</taxon>
        <taxon>Embryophyta</taxon>
        <taxon>Marchantiophyta</taxon>
        <taxon>Marchantiopsida</taxon>
        <taxon>Marchantiidae</taxon>
        <taxon>Marchantiales</taxon>
        <taxon>Marchantiaceae</taxon>
        <taxon>Marchantia</taxon>
    </lineage>
</organism>
<dbReference type="InterPro" id="IPR000683">
    <property type="entry name" value="Gfo/Idh/MocA-like_OxRdtase_N"/>
</dbReference>
<dbReference type="InterPro" id="IPR036291">
    <property type="entry name" value="NAD(P)-bd_dom_sf"/>
</dbReference>
<dbReference type="Gene3D" id="3.40.50.720">
    <property type="entry name" value="NAD(P)-binding Rossmann-like Domain"/>
    <property type="match status" value="1"/>
</dbReference>
<dbReference type="Gene3D" id="3.30.360.10">
    <property type="entry name" value="Dihydrodipicolinate Reductase, domain 2"/>
    <property type="match status" value="1"/>
</dbReference>
<gene>
    <name evidence="3" type="ORF">MARPO_0040s0044</name>
</gene>
<evidence type="ECO:0008006" key="5">
    <source>
        <dbReference type="Google" id="ProtNLM"/>
    </source>
</evidence>
<dbReference type="Pfam" id="PF01408">
    <property type="entry name" value="GFO_IDH_MocA"/>
    <property type="match status" value="1"/>
</dbReference>
<keyword evidence="4" id="KW-1185">Reference proteome</keyword>
<dbReference type="EMBL" id="KZ772712">
    <property type="protein sequence ID" value="PTQ40362.1"/>
    <property type="molecule type" value="Genomic_DNA"/>
</dbReference>
<dbReference type="InterPro" id="IPR004104">
    <property type="entry name" value="Gfo/Idh/MocA-like_OxRdtase_C"/>
</dbReference>
<dbReference type="SUPFAM" id="SSF51735">
    <property type="entry name" value="NAD(P)-binding Rossmann-fold domains"/>
    <property type="match status" value="1"/>
</dbReference>
<dbReference type="OrthoDB" id="446809at2759"/>
<dbReference type="AlphaFoldDB" id="A0A2R6X2P2"/>
<name>A0A2R6X2P2_MARPO</name>
<evidence type="ECO:0000313" key="3">
    <source>
        <dbReference type="EMBL" id="PTQ40362.1"/>
    </source>
</evidence>
<feature type="domain" description="Gfo/Idh/MocA-like oxidoreductase C-terminal" evidence="2">
    <location>
        <begin position="161"/>
        <end position="373"/>
    </location>
</feature>
<dbReference type="Proteomes" id="UP000244005">
    <property type="component" value="Unassembled WGS sequence"/>
</dbReference>
<dbReference type="Gramene" id="Mp2g21710.1">
    <property type="protein sequence ID" value="Mp2g21710.1.cds"/>
    <property type="gene ID" value="Mp2g21710"/>
</dbReference>
<dbReference type="InterPro" id="IPR050424">
    <property type="entry name" value="Gfo-Idh-MocA_inositol_DH"/>
</dbReference>
<sequence length="389" mass="43498">MVRGEEAREVNGDSLKVVRYGIVGCGMMGQEHMMNLFHLAGAQVVAIADTSRVSLTQACALSTRSGHSRNLEIFRNHGDLLDSGLCDVVIISTPNMTHAQIIMDVLAHPGRHHILVEKPLCTHVADCKKVMEAAKRRPDILVQVGLEYRYMPPVAKLLKHVKASTFGRVRMISIKEHRFPFLVKVDDWNRFNENTGGTLVEKCCHFFDLMNLMADSRPRRVMASGAQDVNHLDERYNGKVPDIIDNAYVIVEYENGIRAMLDLCMFAEGSKNEQEISVVGDLAKVEALVPENVMRLGSRSGSREGVETFHCHDDRIKYSGLHHGSSYLEHLDFIDAVRSHGRKPPVVGLYEGLLSVAIGQAAQLSIKLRRFVNLDEVMQEKVSEEVVAF</sequence>
<dbReference type="SUPFAM" id="SSF55347">
    <property type="entry name" value="Glyceraldehyde-3-phosphate dehydrogenase-like, C-terminal domain"/>
    <property type="match status" value="1"/>
</dbReference>
<protein>
    <recommendedName>
        <fullName evidence="5">Gfo/Idh/MocA-like oxidoreductase N-terminal domain-containing protein</fullName>
    </recommendedName>
</protein>
<proteinExistence type="predicted"/>
<evidence type="ECO:0000259" key="1">
    <source>
        <dbReference type="Pfam" id="PF01408"/>
    </source>
</evidence>